<evidence type="ECO:0000313" key="1">
    <source>
        <dbReference type="EMBL" id="TWJ19605.1"/>
    </source>
</evidence>
<dbReference type="Proteomes" id="UP000319449">
    <property type="component" value="Unassembled WGS sequence"/>
</dbReference>
<accession>A0A562VNY4</accession>
<dbReference type="RefSeq" id="WP_281287726.1">
    <property type="nucleotide sequence ID" value="NZ_VLLN01000008.1"/>
</dbReference>
<organism evidence="1 2">
    <name type="scientific">Geobacter argillaceus</name>
    <dbReference type="NCBI Taxonomy" id="345631"/>
    <lineage>
        <taxon>Bacteria</taxon>
        <taxon>Pseudomonadati</taxon>
        <taxon>Thermodesulfobacteriota</taxon>
        <taxon>Desulfuromonadia</taxon>
        <taxon>Geobacterales</taxon>
        <taxon>Geobacteraceae</taxon>
        <taxon>Geobacter</taxon>
    </lineage>
</organism>
<proteinExistence type="predicted"/>
<name>A0A562VNY4_9BACT</name>
<dbReference type="EMBL" id="VLLN01000008">
    <property type="protein sequence ID" value="TWJ19605.1"/>
    <property type="molecule type" value="Genomic_DNA"/>
</dbReference>
<comment type="caution">
    <text evidence="1">The sequence shown here is derived from an EMBL/GenBank/DDBJ whole genome shotgun (WGS) entry which is preliminary data.</text>
</comment>
<sequence length="44" mass="5230">MSEIIKPDYKHYTRIDFINAEEAKWLLASIELRGKDISDPEEYT</sequence>
<protein>
    <submittedName>
        <fullName evidence="1">Uncharacterized protein</fullName>
    </submittedName>
</protein>
<dbReference type="AlphaFoldDB" id="A0A562VNY4"/>
<keyword evidence="2" id="KW-1185">Reference proteome</keyword>
<gene>
    <name evidence="1" type="ORF">JN12_01723</name>
</gene>
<evidence type="ECO:0000313" key="2">
    <source>
        <dbReference type="Proteomes" id="UP000319449"/>
    </source>
</evidence>
<reference evidence="1 2" key="1">
    <citation type="submission" date="2019-07" db="EMBL/GenBank/DDBJ databases">
        <title>Genomic Encyclopedia of Archaeal and Bacterial Type Strains, Phase II (KMG-II): from individual species to whole genera.</title>
        <authorList>
            <person name="Goeker M."/>
        </authorList>
    </citation>
    <scope>NUCLEOTIDE SEQUENCE [LARGE SCALE GENOMIC DNA]</scope>
    <source>
        <strain evidence="1 2">ATCC BAA-1139</strain>
    </source>
</reference>